<keyword evidence="14" id="KW-0812">Transmembrane</keyword>
<evidence type="ECO:0000256" key="14">
    <source>
        <dbReference type="SAM" id="Phobius"/>
    </source>
</evidence>
<evidence type="ECO:0000256" key="10">
    <source>
        <dbReference type="ARBA" id="ARBA00023004"/>
    </source>
</evidence>
<comment type="subcellular location">
    <subcellularLocation>
        <location evidence="3">Endoplasmic reticulum membrane</location>
        <topology evidence="3">Peripheral membrane protein</topology>
    </subcellularLocation>
    <subcellularLocation>
        <location evidence="2">Microsome membrane</location>
        <topology evidence="2">Peripheral membrane protein</topology>
    </subcellularLocation>
</comment>
<dbReference type="InterPro" id="IPR017972">
    <property type="entry name" value="Cyt_P450_CS"/>
</dbReference>
<keyword evidence="11 13" id="KW-0503">Monooxygenase</keyword>
<name>A0A182QU57_9DIPT</name>
<proteinExistence type="inferred from homology"/>
<dbReference type="EnsemblMetazoa" id="AFAF016931-RA">
    <property type="protein sequence ID" value="AFAF016931-PA"/>
    <property type="gene ID" value="AFAF016931"/>
</dbReference>
<dbReference type="PRINTS" id="PR00463">
    <property type="entry name" value="EP450I"/>
</dbReference>
<keyword evidence="5 13" id="KW-0349">Heme</keyword>
<dbReference type="VEuPathDB" id="VectorBase:AFAF016931"/>
<dbReference type="Proteomes" id="UP000075886">
    <property type="component" value="Unassembled WGS sequence"/>
</dbReference>
<dbReference type="InterPro" id="IPR001128">
    <property type="entry name" value="Cyt_P450"/>
</dbReference>
<dbReference type="PANTHER" id="PTHR24292:SF100">
    <property type="entry name" value="CYTOCHROME P450 6A16, ISOFORM B-RELATED"/>
    <property type="match status" value="1"/>
</dbReference>
<evidence type="ECO:0000256" key="6">
    <source>
        <dbReference type="ARBA" id="ARBA00022723"/>
    </source>
</evidence>
<keyword evidence="12 14" id="KW-0472">Membrane</keyword>
<dbReference type="GO" id="GO:0020037">
    <property type="term" value="F:heme binding"/>
    <property type="evidence" value="ECO:0007669"/>
    <property type="project" value="InterPro"/>
</dbReference>
<dbReference type="Pfam" id="PF00067">
    <property type="entry name" value="p450"/>
    <property type="match status" value="2"/>
</dbReference>
<evidence type="ECO:0000256" key="9">
    <source>
        <dbReference type="ARBA" id="ARBA00023002"/>
    </source>
</evidence>
<reference evidence="16" key="1">
    <citation type="submission" date="2014-01" db="EMBL/GenBank/DDBJ databases">
        <title>The Genome Sequence of Anopheles farauti FAR1 (V2).</title>
        <authorList>
            <consortium name="The Broad Institute Genomics Platform"/>
            <person name="Neafsey D.E."/>
            <person name="Besansky N."/>
            <person name="Howell P."/>
            <person name="Walton C."/>
            <person name="Young S.K."/>
            <person name="Zeng Q."/>
            <person name="Gargeya S."/>
            <person name="Fitzgerald M."/>
            <person name="Haas B."/>
            <person name="Abouelleil A."/>
            <person name="Allen A.W."/>
            <person name="Alvarado L."/>
            <person name="Arachchi H.M."/>
            <person name="Berlin A.M."/>
            <person name="Chapman S.B."/>
            <person name="Gainer-Dewar J."/>
            <person name="Goldberg J."/>
            <person name="Griggs A."/>
            <person name="Gujja S."/>
            <person name="Hansen M."/>
            <person name="Howarth C."/>
            <person name="Imamovic A."/>
            <person name="Ireland A."/>
            <person name="Larimer J."/>
            <person name="McCowan C."/>
            <person name="Murphy C."/>
            <person name="Pearson M."/>
            <person name="Poon T.W."/>
            <person name="Priest M."/>
            <person name="Roberts A."/>
            <person name="Saif S."/>
            <person name="Shea T."/>
            <person name="Sisk P."/>
            <person name="Sykes S."/>
            <person name="Wortman J."/>
            <person name="Nusbaum C."/>
            <person name="Birren B."/>
        </authorList>
    </citation>
    <scope>NUCLEOTIDE SEQUENCE [LARGE SCALE GENOMIC DNA]</scope>
    <source>
        <strain evidence="16">FAR1</strain>
    </source>
</reference>
<dbReference type="CDD" id="cd11056">
    <property type="entry name" value="CYP6-like"/>
    <property type="match status" value="1"/>
</dbReference>
<keyword evidence="9 13" id="KW-0560">Oxidoreductase</keyword>
<dbReference type="PRINTS" id="PR00385">
    <property type="entry name" value="P450"/>
</dbReference>
<keyword evidence="7" id="KW-0256">Endoplasmic reticulum</keyword>
<evidence type="ECO:0008006" key="17">
    <source>
        <dbReference type="Google" id="ProtNLM"/>
    </source>
</evidence>
<keyword evidence="16" id="KW-1185">Reference proteome</keyword>
<reference evidence="15" key="2">
    <citation type="submission" date="2020-05" db="UniProtKB">
        <authorList>
            <consortium name="EnsemblMetazoa"/>
        </authorList>
    </citation>
    <scope>IDENTIFICATION</scope>
    <source>
        <strain evidence="15">FAR1</strain>
    </source>
</reference>
<dbReference type="STRING" id="69004.A0A182QU57"/>
<evidence type="ECO:0000256" key="11">
    <source>
        <dbReference type="ARBA" id="ARBA00023033"/>
    </source>
</evidence>
<dbReference type="GO" id="GO:0005506">
    <property type="term" value="F:iron ion binding"/>
    <property type="evidence" value="ECO:0007669"/>
    <property type="project" value="InterPro"/>
</dbReference>
<keyword evidence="8" id="KW-0492">Microsome</keyword>
<sequence length="682" mass="78208">MGTEINRAIDSNGGKFSYDVVMGNKFFDQVVNETLRKYPPLETTMRVTTQDYTVPGTTHCIPSKVTVQIPIYAIHHDPAYYPDPDRFDPDRFTAEECKKRPPYTFLPFGDGPRICIGMRFGLMQVKVGLASLLRDFRFKPSVKTPERIVFDPKSFILSPVGGNHLQVESKMDLLSYVLTAFVFIVSIAYLYVRSRHNFWRDRGFAYTRKKPHLLYGHMEDSFTKKHTAYINQEMYQDLKSRGEQIGGMSFFIIPGLIAVDPELVKTILVKDFNVFHDRGVFNDAKADPLSAHLFALEGKEWRVLRQKLTPTFTSGRMKQMFGTIQLVADEFLKYMNEHCHQEIEMKDVLARFTTDVIGTCAFGIECNTLKNPDSDFLKYGNKVFEQDVLLMAKFVFASMFKGFAKKIGVKLTDEGVERFFLEVVRDTVQYREMNQVQRNDFMNLLLQIKNNGSLDELDGGAKSFAKGGGAGMTLNELAAQVFIFFVAGFETSSTTMNFCLYELAKNPDIQERLREEINRAIEDNDGKVTYDVVMNIQYLDNVINETLRKYPPVESLTRVPLRDYTIPGTKLVIPKDTLIQIPVYALQRDEEHFPNPEQFNPDRFLPEEVKQRHPYVYLPFGEGPRICIGLRFGVMQAKLGLITLLRNFRFSPSSRTPSKIVFDPKSFILSPNTGNYLKVDKI</sequence>
<organism evidence="15 16">
    <name type="scientific">Anopheles farauti</name>
    <dbReference type="NCBI Taxonomy" id="69004"/>
    <lineage>
        <taxon>Eukaryota</taxon>
        <taxon>Metazoa</taxon>
        <taxon>Ecdysozoa</taxon>
        <taxon>Arthropoda</taxon>
        <taxon>Hexapoda</taxon>
        <taxon>Insecta</taxon>
        <taxon>Pterygota</taxon>
        <taxon>Neoptera</taxon>
        <taxon>Endopterygota</taxon>
        <taxon>Diptera</taxon>
        <taxon>Nematocera</taxon>
        <taxon>Culicoidea</taxon>
        <taxon>Culicidae</taxon>
        <taxon>Anophelinae</taxon>
        <taxon>Anopheles</taxon>
    </lineage>
</organism>
<dbReference type="InterPro" id="IPR036396">
    <property type="entry name" value="Cyt_P450_sf"/>
</dbReference>
<dbReference type="PROSITE" id="PS00086">
    <property type="entry name" value="CYTOCHROME_P450"/>
    <property type="match status" value="2"/>
</dbReference>
<comment type="similarity">
    <text evidence="4 13">Belongs to the cytochrome P450 family.</text>
</comment>
<dbReference type="GO" id="GO:0016705">
    <property type="term" value="F:oxidoreductase activity, acting on paired donors, with incorporation or reduction of molecular oxygen"/>
    <property type="evidence" value="ECO:0007669"/>
    <property type="project" value="InterPro"/>
</dbReference>
<evidence type="ECO:0000313" key="15">
    <source>
        <dbReference type="EnsemblMetazoa" id="AFAF016931-PA"/>
    </source>
</evidence>
<evidence type="ECO:0000256" key="8">
    <source>
        <dbReference type="ARBA" id="ARBA00022848"/>
    </source>
</evidence>
<evidence type="ECO:0000256" key="4">
    <source>
        <dbReference type="ARBA" id="ARBA00010617"/>
    </source>
</evidence>
<evidence type="ECO:0000256" key="3">
    <source>
        <dbReference type="ARBA" id="ARBA00004406"/>
    </source>
</evidence>
<accession>A0A182QU57</accession>
<evidence type="ECO:0000256" key="7">
    <source>
        <dbReference type="ARBA" id="ARBA00022824"/>
    </source>
</evidence>
<dbReference type="InterPro" id="IPR050476">
    <property type="entry name" value="Insect_CytP450_Detox"/>
</dbReference>
<dbReference type="GO" id="GO:0005789">
    <property type="term" value="C:endoplasmic reticulum membrane"/>
    <property type="evidence" value="ECO:0007669"/>
    <property type="project" value="UniProtKB-SubCell"/>
</dbReference>
<evidence type="ECO:0000256" key="13">
    <source>
        <dbReference type="RuleBase" id="RU000461"/>
    </source>
</evidence>
<dbReference type="InterPro" id="IPR002401">
    <property type="entry name" value="Cyt_P450_E_grp-I"/>
</dbReference>
<evidence type="ECO:0000256" key="5">
    <source>
        <dbReference type="ARBA" id="ARBA00022617"/>
    </source>
</evidence>
<comment type="cofactor">
    <cofactor evidence="1">
        <name>heme</name>
        <dbReference type="ChEBI" id="CHEBI:30413"/>
    </cofactor>
</comment>
<keyword evidence="6 13" id="KW-0479">Metal-binding</keyword>
<feature type="transmembrane region" description="Helical" evidence="14">
    <location>
        <begin position="173"/>
        <end position="192"/>
    </location>
</feature>
<dbReference type="PANTHER" id="PTHR24292">
    <property type="entry name" value="CYTOCHROME P450"/>
    <property type="match status" value="1"/>
</dbReference>
<dbReference type="FunFam" id="1.10.630.10:FF:000042">
    <property type="entry name" value="Cytochrome P450"/>
    <property type="match status" value="1"/>
</dbReference>
<evidence type="ECO:0000256" key="12">
    <source>
        <dbReference type="ARBA" id="ARBA00023136"/>
    </source>
</evidence>
<dbReference type="EMBL" id="AXCN02000324">
    <property type="status" value="NOT_ANNOTATED_CDS"/>
    <property type="molecule type" value="Genomic_DNA"/>
</dbReference>
<protein>
    <recommendedName>
        <fullName evidence="17">Cytochrome P450</fullName>
    </recommendedName>
</protein>
<keyword evidence="10 13" id="KW-0408">Iron</keyword>
<dbReference type="Gene3D" id="1.10.630.10">
    <property type="entry name" value="Cytochrome P450"/>
    <property type="match status" value="2"/>
</dbReference>
<dbReference type="GO" id="GO:0004497">
    <property type="term" value="F:monooxygenase activity"/>
    <property type="evidence" value="ECO:0007669"/>
    <property type="project" value="UniProtKB-KW"/>
</dbReference>
<evidence type="ECO:0000313" key="16">
    <source>
        <dbReference type="Proteomes" id="UP000075886"/>
    </source>
</evidence>
<keyword evidence="14" id="KW-1133">Transmembrane helix</keyword>
<evidence type="ECO:0000256" key="2">
    <source>
        <dbReference type="ARBA" id="ARBA00004174"/>
    </source>
</evidence>
<evidence type="ECO:0000256" key="1">
    <source>
        <dbReference type="ARBA" id="ARBA00001971"/>
    </source>
</evidence>
<dbReference type="SUPFAM" id="SSF48264">
    <property type="entry name" value="Cytochrome P450"/>
    <property type="match status" value="2"/>
</dbReference>
<dbReference type="AlphaFoldDB" id="A0A182QU57"/>